<evidence type="ECO:0000256" key="8">
    <source>
        <dbReference type="ARBA" id="ARBA00022840"/>
    </source>
</evidence>
<feature type="domain" description="Thymidylate kinase-like" evidence="12">
    <location>
        <begin position="5"/>
        <end position="192"/>
    </location>
</feature>
<evidence type="ECO:0000256" key="1">
    <source>
        <dbReference type="ARBA" id="ARBA00009776"/>
    </source>
</evidence>
<evidence type="ECO:0000256" key="7">
    <source>
        <dbReference type="ARBA" id="ARBA00022777"/>
    </source>
</evidence>
<evidence type="ECO:0000256" key="2">
    <source>
        <dbReference type="ARBA" id="ARBA00012980"/>
    </source>
</evidence>
<dbReference type="EC" id="2.7.4.9" evidence="2 11"/>
<dbReference type="CDD" id="cd01672">
    <property type="entry name" value="TMPK"/>
    <property type="match status" value="1"/>
</dbReference>
<dbReference type="InterPro" id="IPR039430">
    <property type="entry name" value="Thymidylate_kin-like_dom"/>
</dbReference>
<evidence type="ECO:0000256" key="5">
    <source>
        <dbReference type="ARBA" id="ARBA00022727"/>
    </source>
</evidence>
<evidence type="ECO:0000313" key="13">
    <source>
        <dbReference type="EMBL" id="KPL82326.1"/>
    </source>
</evidence>
<sequence length="219" mass="24543">MFITLEGPEGSGKTTQARELAEFLRQQGYAILTTREPGGTSIGDQVRAILTDLQNATMHPRTEILLFLAARAQLVEEVIRPALARGYVVLCDRYADSTLAYQGYGHGVSLETLRALLAFATGGLIPDLTLLLDVDPEVGLQRRRRAGQWNRLDAYDLDFHRRVRQGYLELARQEPHRWFVVDASQPAEVVQSTLRQVVMERLRLHPASATPAERKDPLA</sequence>
<accession>A0A0P6XTI0</accession>
<dbReference type="PATRIC" id="fig|869279.4.peg.1407"/>
<dbReference type="PANTHER" id="PTHR10344">
    <property type="entry name" value="THYMIDYLATE KINASE"/>
    <property type="match status" value="1"/>
</dbReference>
<dbReference type="Proteomes" id="UP000050544">
    <property type="component" value="Unassembled WGS sequence"/>
</dbReference>
<dbReference type="NCBIfam" id="TIGR00041">
    <property type="entry name" value="DTMP_kinase"/>
    <property type="match status" value="1"/>
</dbReference>
<evidence type="ECO:0000313" key="14">
    <source>
        <dbReference type="Proteomes" id="UP000050544"/>
    </source>
</evidence>
<keyword evidence="5 11" id="KW-0545">Nucleotide biosynthesis</keyword>
<dbReference type="HAMAP" id="MF_00165">
    <property type="entry name" value="Thymidylate_kinase"/>
    <property type="match status" value="1"/>
</dbReference>
<protein>
    <recommendedName>
        <fullName evidence="3 11">Thymidylate kinase</fullName>
        <ecNumber evidence="2 11">2.7.4.9</ecNumber>
    </recommendedName>
    <alternativeName>
        <fullName evidence="11">dTMP kinase</fullName>
    </alternativeName>
</protein>
<evidence type="ECO:0000256" key="9">
    <source>
        <dbReference type="ARBA" id="ARBA00048743"/>
    </source>
</evidence>
<dbReference type="PROSITE" id="PS01331">
    <property type="entry name" value="THYMIDYLATE_KINASE"/>
    <property type="match status" value="1"/>
</dbReference>
<dbReference type="OrthoDB" id="9774907at2"/>
<dbReference type="FunFam" id="3.40.50.300:FF:000225">
    <property type="entry name" value="Thymidylate kinase"/>
    <property type="match status" value="1"/>
</dbReference>
<dbReference type="AlphaFoldDB" id="A0A0P6XTI0"/>
<name>A0A0P6XTI0_9CHLR</name>
<evidence type="ECO:0000256" key="6">
    <source>
        <dbReference type="ARBA" id="ARBA00022741"/>
    </source>
</evidence>
<keyword evidence="14" id="KW-1185">Reference proteome</keyword>
<comment type="function">
    <text evidence="10 11">Phosphorylation of dTMP to form dTDP in both de novo and salvage pathways of dTTP synthesis.</text>
</comment>
<evidence type="ECO:0000256" key="4">
    <source>
        <dbReference type="ARBA" id="ARBA00022679"/>
    </source>
</evidence>
<gene>
    <name evidence="11" type="primary">tmk</name>
    <name evidence="13" type="ORF">SE15_09020</name>
</gene>
<dbReference type="Pfam" id="PF02223">
    <property type="entry name" value="Thymidylate_kin"/>
    <property type="match status" value="1"/>
</dbReference>
<dbReference type="GO" id="GO:0006233">
    <property type="term" value="P:dTDP biosynthetic process"/>
    <property type="evidence" value="ECO:0007669"/>
    <property type="project" value="InterPro"/>
</dbReference>
<comment type="caution">
    <text evidence="13">The sequence shown here is derived from an EMBL/GenBank/DDBJ whole genome shotgun (WGS) entry which is preliminary data.</text>
</comment>
<dbReference type="RefSeq" id="WP_054521787.1">
    <property type="nucleotide sequence ID" value="NZ_LGKO01000005.1"/>
</dbReference>
<dbReference type="InterPro" id="IPR018094">
    <property type="entry name" value="Thymidylate_kinase"/>
</dbReference>
<evidence type="ECO:0000256" key="11">
    <source>
        <dbReference type="HAMAP-Rule" id="MF_00165"/>
    </source>
</evidence>
<evidence type="ECO:0000256" key="3">
    <source>
        <dbReference type="ARBA" id="ARBA00017144"/>
    </source>
</evidence>
<keyword evidence="8 11" id="KW-0067">ATP-binding</keyword>
<dbReference type="Gene3D" id="3.40.50.300">
    <property type="entry name" value="P-loop containing nucleotide triphosphate hydrolases"/>
    <property type="match status" value="1"/>
</dbReference>
<evidence type="ECO:0000256" key="10">
    <source>
        <dbReference type="ARBA" id="ARBA00057735"/>
    </source>
</evidence>
<dbReference type="GO" id="GO:0006227">
    <property type="term" value="P:dUDP biosynthetic process"/>
    <property type="evidence" value="ECO:0007669"/>
    <property type="project" value="TreeGrafter"/>
</dbReference>
<dbReference type="GO" id="GO:0005829">
    <property type="term" value="C:cytosol"/>
    <property type="evidence" value="ECO:0007669"/>
    <property type="project" value="TreeGrafter"/>
</dbReference>
<comment type="similarity">
    <text evidence="1 11">Belongs to the thymidylate kinase family.</text>
</comment>
<proteinExistence type="inferred from homology"/>
<reference evidence="13 14" key="1">
    <citation type="submission" date="2015-07" db="EMBL/GenBank/DDBJ databases">
        <title>Whole genome sequence of Thermanaerothrix daxensis DSM 23592.</title>
        <authorList>
            <person name="Hemp J."/>
            <person name="Ward L.M."/>
            <person name="Pace L.A."/>
            <person name="Fischer W.W."/>
        </authorList>
    </citation>
    <scope>NUCLEOTIDE SEQUENCE [LARGE SCALE GENOMIC DNA]</scope>
    <source>
        <strain evidence="13 14">GNS-1</strain>
    </source>
</reference>
<keyword evidence="7 11" id="KW-0418">Kinase</keyword>
<dbReference type="InterPro" id="IPR027417">
    <property type="entry name" value="P-loop_NTPase"/>
</dbReference>
<keyword evidence="4 11" id="KW-0808">Transferase</keyword>
<dbReference type="STRING" id="869279.SE15_09020"/>
<dbReference type="GO" id="GO:0005524">
    <property type="term" value="F:ATP binding"/>
    <property type="evidence" value="ECO:0007669"/>
    <property type="project" value="UniProtKB-UniRule"/>
</dbReference>
<dbReference type="InterPro" id="IPR018095">
    <property type="entry name" value="Thymidylate_kin_CS"/>
</dbReference>
<dbReference type="EMBL" id="LGKO01000005">
    <property type="protein sequence ID" value="KPL82326.1"/>
    <property type="molecule type" value="Genomic_DNA"/>
</dbReference>
<comment type="catalytic activity">
    <reaction evidence="9 11">
        <text>dTMP + ATP = dTDP + ADP</text>
        <dbReference type="Rhea" id="RHEA:13517"/>
        <dbReference type="ChEBI" id="CHEBI:30616"/>
        <dbReference type="ChEBI" id="CHEBI:58369"/>
        <dbReference type="ChEBI" id="CHEBI:63528"/>
        <dbReference type="ChEBI" id="CHEBI:456216"/>
        <dbReference type="EC" id="2.7.4.9"/>
    </reaction>
</comment>
<dbReference type="GO" id="GO:0006235">
    <property type="term" value="P:dTTP biosynthetic process"/>
    <property type="evidence" value="ECO:0007669"/>
    <property type="project" value="UniProtKB-UniRule"/>
</dbReference>
<dbReference type="GO" id="GO:0004798">
    <property type="term" value="F:dTMP kinase activity"/>
    <property type="evidence" value="ECO:0007669"/>
    <property type="project" value="UniProtKB-UniRule"/>
</dbReference>
<keyword evidence="6 11" id="KW-0547">Nucleotide-binding</keyword>
<organism evidence="13 14">
    <name type="scientific">Thermanaerothrix daxensis</name>
    <dbReference type="NCBI Taxonomy" id="869279"/>
    <lineage>
        <taxon>Bacteria</taxon>
        <taxon>Bacillati</taxon>
        <taxon>Chloroflexota</taxon>
        <taxon>Anaerolineae</taxon>
        <taxon>Anaerolineales</taxon>
        <taxon>Anaerolineaceae</taxon>
        <taxon>Thermanaerothrix</taxon>
    </lineage>
</organism>
<dbReference type="PANTHER" id="PTHR10344:SF4">
    <property type="entry name" value="UMP-CMP KINASE 2, MITOCHONDRIAL"/>
    <property type="match status" value="1"/>
</dbReference>
<evidence type="ECO:0000259" key="12">
    <source>
        <dbReference type="Pfam" id="PF02223"/>
    </source>
</evidence>
<dbReference type="SUPFAM" id="SSF52540">
    <property type="entry name" value="P-loop containing nucleoside triphosphate hydrolases"/>
    <property type="match status" value="1"/>
</dbReference>
<feature type="binding site" evidence="11">
    <location>
        <begin position="7"/>
        <end position="14"/>
    </location>
    <ligand>
        <name>ATP</name>
        <dbReference type="ChEBI" id="CHEBI:30616"/>
    </ligand>
</feature>